<dbReference type="InterPro" id="IPR023576">
    <property type="entry name" value="UbiE/COQ5_MeTrFase_CS"/>
</dbReference>
<dbReference type="AlphaFoldDB" id="A0A401IQI9"/>
<dbReference type="Gene3D" id="3.40.50.150">
    <property type="entry name" value="Vaccinia Virus protein VP39"/>
    <property type="match status" value="1"/>
</dbReference>
<comment type="caution">
    <text evidence="6">Lacks conserved residue(s) required for the propagation of feature annotation.</text>
</comment>
<evidence type="ECO:0000256" key="2">
    <source>
        <dbReference type="ARBA" id="ARBA00022603"/>
    </source>
</evidence>
<dbReference type="NCBIfam" id="NF001244">
    <property type="entry name" value="PRK00216.1-5"/>
    <property type="match status" value="1"/>
</dbReference>
<dbReference type="Pfam" id="PF01209">
    <property type="entry name" value="Ubie_methyltran"/>
    <property type="match status" value="1"/>
</dbReference>
<dbReference type="InterPro" id="IPR029063">
    <property type="entry name" value="SAM-dependent_MTases_sf"/>
</dbReference>
<evidence type="ECO:0000256" key="4">
    <source>
        <dbReference type="ARBA" id="ARBA00022691"/>
    </source>
</evidence>
<dbReference type="SUPFAM" id="SSF53335">
    <property type="entry name" value="S-adenosyl-L-methionine-dependent methyltransferases"/>
    <property type="match status" value="1"/>
</dbReference>
<evidence type="ECO:0000313" key="7">
    <source>
        <dbReference type="EMBL" id="GBG93775.1"/>
    </source>
</evidence>
<evidence type="ECO:0000256" key="3">
    <source>
        <dbReference type="ARBA" id="ARBA00022679"/>
    </source>
</evidence>
<dbReference type="GO" id="GO:0032259">
    <property type="term" value="P:methylation"/>
    <property type="evidence" value="ECO:0007669"/>
    <property type="project" value="UniProtKB-KW"/>
</dbReference>
<dbReference type="EC" id="2.1.1.163" evidence="6"/>
<dbReference type="FunFam" id="3.40.50.150:FF:000086">
    <property type="entry name" value="Demethylmenaquinone methyltransferase"/>
    <property type="match status" value="1"/>
</dbReference>
<comment type="pathway">
    <text evidence="6">Quinol/quinone metabolism; menaquinone biosynthesis; menaquinol from 1,4-dihydroxy-2-naphthoate: step 2/2.</text>
</comment>
<comment type="similarity">
    <text evidence="6">Belongs to the class I-like SAM-binding methyltransferase superfamily. MenG/UbiE family.</text>
</comment>
<dbReference type="RefSeq" id="WP_124974588.1">
    <property type="nucleotide sequence ID" value="NZ_BFFP01000002.1"/>
</dbReference>
<keyword evidence="7" id="KW-0830">Ubiquinone</keyword>
<comment type="catalytic activity">
    <reaction evidence="6">
        <text>a 2-demethylmenaquinol + S-adenosyl-L-methionine = a menaquinol + S-adenosyl-L-homocysteine + H(+)</text>
        <dbReference type="Rhea" id="RHEA:42640"/>
        <dbReference type="Rhea" id="RHEA-COMP:9539"/>
        <dbReference type="Rhea" id="RHEA-COMP:9563"/>
        <dbReference type="ChEBI" id="CHEBI:15378"/>
        <dbReference type="ChEBI" id="CHEBI:18151"/>
        <dbReference type="ChEBI" id="CHEBI:55437"/>
        <dbReference type="ChEBI" id="CHEBI:57856"/>
        <dbReference type="ChEBI" id="CHEBI:59789"/>
        <dbReference type="EC" id="2.1.1.163"/>
    </reaction>
</comment>
<dbReference type="PROSITE" id="PS01184">
    <property type="entry name" value="UBIE_2"/>
    <property type="match status" value="1"/>
</dbReference>
<organism evidence="7 8">
    <name type="scientific">Ligilactobacillus salitolerans</name>
    <dbReference type="NCBI Taxonomy" id="1808352"/>
    <lineage>
        <taxon>Bacteria</taxon>
        <taxon>Bacillati</taxon>
        <taxon>Bacillota</taxon>
        <taxon>Bacilli</taxon>
        <taxon>Lactobacillales</taxon>
        <taxon>Lactobacillaceae</taxon>
        <taxon>Ligilactobacillus</taxon>
    </lineage>
</organism>
<accession>A0A401IQI9</accession>
<dbReference type="EMBL" id="BFFP01000002">
    <property type="protein sequence ID" value="GBG93775.1"/>
    <property type="molecule type" value="Genomic_DNA"/>
</dbReference>
<feature type="binding site" evidence="6">
    <location>
        <begin position="110"/>
        <end position="111"/>
    </location>
    <ligand>
        <name>S-adenosyl-L-methionine</name>
        <dbReference type="ChEBI" id="CHEBI:59789"/>
    </ligand>
</feature>
<keyword evidence="4 6" id="KW-0949">S-adenosyl-L-methionine</keyword>
<dbReference type="InterPro" id="IPR004033">
    <property type="entry name" value="UbiE/COQ5_MeTrFase"/>
</dbReference>
<evidence type="ECO:0000256" key="5">
    <source>
        <dbReference type="ARBA" id="ARBA00059758"/>
    </source>
</evidence>
<protein>
    <recommendedName>
        <fullName evidence="6">Demethylmenaquinone methyltransferase</fullName>
        <ecNumber evidence="6">2.1.1.163</ecNumber>
    </recommendedName>
</protein>
<keyword evidence="1 6" id="KW-0474">Menaquinone biosynthesis</keyword>
<dbReference type="GO" id="GO:0043770">
    <property type="term" value="F:demethylmenaquinone methyltransferase activity"/>
    <property type="evidence" value="ECO:0007669"/>
    <property type="project" value="UniProtKB-UniRule"/>
</dbReference>
<dbReference type="NCBIfam" id="TIGR01934">
    <property type="entry name" value="MenG_MenH_UbiE"/>
    <property type="match status" value="1"/>
</dbReference>
<dbReference type="GO" id="GO:0009234">
    <property type="term" value="P:menaquinone biosynthetic process"/>
    <property type="evidence" value="ECO:0007669"/>
    <property type="project" value="UniProtKB-UniRule"/>
</dbReference>
<dbReference type="PANTHER" id="PTHR43591:SF24">
    <property type="entry name" value="2-METHOXY-6-POLYPRENYL-1,4-BENZOQUINOL METHYLASE, MITOCHONDRIAL"/>
    <property type="match status" value="1"/>
</dbReference>
<dbReference type="PROSITE" id="PS51608">
    <property type="entry name" value="SAM_MT_UBIE"/>
    <property type="match status" value="1"/>
</dbReference>
<feature type="binding site" evidence="6">
    <location>
        <position position="82"/>
    </location>
    <ligand>
        <name>S-adenosyl-L-methionine</name>
        <dbReference type="ChEBI" id="CHEBI:59789"/>
    </ligand>
</feature>
<keyword evidence="2 6" id="KW-0489">Methyltransferase</keyword>
<evidence type="ECO:0000313" key="8">
    <source>
        <dbReference type="Proteomes" id="UP000286848"/>
    </source>
</evidence>
<dbReference type="HAMAP" id="MF_01813">
    <property type="entry name" value="MenG_UbiE_methyltr"/>
    <property type="match status" value="1"/>
</dbReference>
<dbReference type="Proteomes" id="UP000286848">
    <property type="component" value="Unassembled WGS sequence"/>
</dbReference>
<dbReference type="NCBIfam" id="NF001243">
    <property type="entry name" value="PRK00216.1-4"/>
    <property type="match status" value="1"/>
</dbReference>
<feature type="binding site" evidence="6">
    <location>
        <position position="61"/>
    </location>
    <ligand>
        <name>S-adenosyl-L-methionine</name>
        <dbReference type="ChEBI" id="CHEBI:59789"/>
    </ligand>
</feature>
<dbReference type="CDD" id="cd02440">
    <property type="entry name" value="AdoMet_MTases"/>
    <property type="match status" value="1"/>
</dbReference>
<keyword evidence="3 6" id="KW-0808">Transferase</keyword>
<dbReference type="PANTHER" id="PTHR43591">
    <property type="entry name" value="METHYLTRANSFERASE"/>
    <property type="match status" value="1"/>
</dbReference>
<reference evidence="7 8" key="1">
    <citation type="journal article" date="2019" name="Int. J. Syst. Evol. Microbiol.">
        <title>Lactobacillus salitolerans sp. nov., a novel lactic acid bacterium isolated from spent mushroom substrates.</title>
        <authorList>
            <person name="Tohno M."/>
            <person name="Tanizawa Y."/>
            <person name="Kojima Y."/>
            <person name="Sakamoto M."/>
            <person name="Nakamura Y."/>
            <person name="Ohkuma M."/>
            <person name="Kobayashi H."/>
        </authorList>
    </citation>
    <scope>NUCLEOTIDE SEQUENCE [LARGE SCALE GENOMIC DNA]</scope>
    <source>
        <strain evidence="7 8">YK43</strain>
    </source>
</reference>
<name>A0A401IQI9_9LACO</name>
<sequence length="242" mass="27058">MVLTNQTPQKEVADLFDRISGKYDTMNNVITLGMHQRWREETMAILRVQPGDQVLDLCCGTGDWTIELAQAVGPSGHVYGLDFSPDMLKVAQQKVQQAGLSERITLLEGDAMQLPFDDELFNFVTIGFGLRNVPDAGRVLSEMTRVCQPGGAVACLETSQPEGPVLHKMWSAYFKAVPVLAKVFVDHYQDYDYLQKTSKNFLTARQLLHLFNEVGLQPASYKMFLFGAAALHLGFRKPTVTR</sequence>
<comment type="function">
    <text evidence="5 6">Methyltransferase required for the conversion of demethylmenaquinol (DMKH2) to menaquinol (MKH2).</text>
</comment>
<evidence type="ECO:0000256" key="6">
    <source>
        <dbReference type="HAMAP-Rule" id="MF_01813"/>
    </source>
</evidence>
<comment type="caution">
    <text evidence="7">The sequence shown here is derived from an EMBL/GenBank/DDBJ whole genome shotgun (WGS) entry which is preliminary data.</text>
</comment>
<evidence type="ECO:0000256" key="1">
    <source>
        <dbReference type="ARBA" id="ARBA00022428"/>
    </source>
</evidence>
<dbReference type="UniPathway" id="UPA00079">
    <property type="reaction ID" value="UER00169"/>
</dbReference>
<keyword evidence="8" id="KW-1185">Reference proteome</keyword>
<proteinExistence type="inferred from homology"/>
<gene>
    <name evidence="7" type="primary">ubiE</name>
    <name evidence="6" type="synonym">menG</name>
    <name evidence="7" type="ORF">LFYK43_02340</name>
</gene>
<dbReference type="OrthoDB" id="9808140at2"/>